<feature type="compositionally biased region" description="Polar residues" evidence="1">
    <location>
        <begin position="598"/>
        <end position="609"/>
    </location>
</feature>
<feature type="region of interest" description="Disordered" evidence="1">
    <location>
        <begin position="259"/>
        <end position="280"/>
    </location>
</feature>
<feature type="compositionally biased region" description="Basic and acidic residues" evidence="1">
    <location>
        <begin position="14"/>
        <end position="32"/>
    </location>
</feature>
<name>A0A6J2TM70_DROLE</name>
<feature type="compositionally biased region" description="Basic residues" evidence="1">
    <location>
        <begin position="130"/>
        <end position="143"/>
    </location>
</feature>
<dbReference type="OrthoDB" id="7873306at2759"/>
<dbReference type="GeneID" id="115625340"/>
<feature type="compositionally biased region" description="Basic residues" evidence="1">
    <location>
        <begin position="450"/>
        <end position="460"/>
    </location>
</feature>
<feature type="region of interest" description="Disordered" evidence="1">
    <location>
        <begin position="12"/>
        <end position="79"/>
    </location>
</feature>
<organism evidence="2 3">
    <name type="scientific">Drosophila lebanonensis</name>
    <name type="common">Fruit fly</name>
    <name type="synonym">Scaptodrosophila lebanonensis</name>
    <dbReference type="NCBI Taxonomy" id="7225"/>
    <lineage>
        <taxon>Eukaryota</taxon>
        <taxon>Metazoa</taxon>
        <taxon>Ecdysozoa</taxon>
        <taxon>Arthropoda</taxon>
        <taxon>Hexapoda</taxon>
        <taxon>Insecta</taxon>
        <taxon>Pterygota</taxon>
        <taxon>Neoptera</taxon>
        <taxon>Endopterygota</taxon>
        <taxon>Diptera</taxon>
        <taxon>Brachycera</taxon>
        <taxon>Muscomorpha</taxon>
        <taxon>Ephydroidea</taxon>
        <taxon>Drosophilidae</taxon>
        <taxon>Scaptodrosophila</taxon>
    </lineage>
</organism>
<dbReference type="AlphaFoldDB" id="A0A6J2TM70"/>
<dbReference type="Proteomes" id="UP000504634">
    <property type="component" value="Unplaced"/>
</dbReference>
<feature type="region of interest" description="Disordered" evidence="1">
    <location>
        <begin position="377"/>
        <end position="411"/>
    </location>
</feature>
<feature type="compositionally biased region" description="Polar residues" evidence="1">
    <location>
        <begin position="54"/>
        <end position="63"/>
    </location>
</feature>
<keyword evidence="2" id="KW-1185">Reference proteome</keyword>
<dbReference type="RefSeq" id="XP_030376237.1">
    <property type="nucleotide sequence ID" value="XM_030520377.1"/>
</dbReference>
<feature type="compositionally biased region" description="Polar residues" evidence="1">
    <location>
        <begin position="260"/>
        <end position="280"/>
    </location>
</feature>
<feature type="region of interest" description="Disordered" evidence="1">
    <location>
        <begin position="557"/>
        <end position="610"/>
    </location>
</feature>
<dbReference type="RefSeq" id="XP_030376228.1">
    <property type="nucleotide sequence ID" value="XM_030520368.1"/>
</dbReference>
<protein>
    <submittedName>
        <fullName evidence="3 4">Uncharacterized protein LOC115625340</fullName>
    </submittedName>
</protein>
<gene>
    <name evidence="3 4" type="primary">LOC115625340</name>
</gene>
<evidence type="ECO:0000256" key="1">
    <source>
        <dbReference type="SAM" id="MobiDB-lite"/>
    </source>
</evidence>
<sequence>MKSFGINKIINHYRNFDQRRGGGKENKPAKEDYESDSMPDECPHRDAAVVPTISPDSQGTGSSSEDKETSQDQNASQKNGESIYVLRNCNQCNDYSIKRCDKGFCPKKTDALPSQPPTVPSAIINAILKRSAREKKRKRKHKYSERNPGGRQSDACQLCGRQFNCDSQEGFDGVCDYCATKIRGALDNFYEQKVSQGDQDCNGQQQFNVIVLQDENASLIEHLTCALSKNNNDLSRTNSGYSNKQRCDQILEMANERMCRSSQPDANQARRSSSYSRWDGSNRSINRLSCQQRSCSQDKRYDYGSRRNSRHELRAKSSCDLQNCLHKTLPSDVQNDDVCCCDCPRCRKDAQAGLKLSALIAEALEIFINASKAPKKKKARVKAVSDGEGSSKSGSKPASKSGSKAASRNASKAASKVGSGILNSGSKVSSRGISKIASRVSQVSSLGSRTKLRRRSKRLSTKAPTPKKEAMSGSGPCCCHGLGNAFGNLLNRQNAFVLPYDMGVMGSASPAAKPGRSAGDGIGQFGSHIETRPINSRHKRCFECPCDNKNKASNARPAALDIGSPGPLNRFSSSERSVTAYKEPKHSKKGKGRKSGGQVQNQKSKTSTPVFKGLRPIAHYRPGMLNLPIAALKVGNCIGRSVVRTAAGITLHQKPCEFVDVADRLSMHWNRYPSAHNRCRRNFS</sequence>
<evidence type="ECO:0000313" key="3">
    <source>
        <dbReference type="RefSeq" id="XP_030376228.1"/>
    </source>
</evidence>
<reference evidence="3 4" key="1">
    <citation type="submission" date="2025-04" db="UniProtKB">
        <authorList>
            <consortium name="RefSeq"/>
        </authorList>
    </citation>
    <scope>IDENTIFICATION</scope>
    <source>
        <strain evidence="3 4">11010-0011.00</strain>
        <tissue evidence="3 4">Whole body</tissue>
    </source>
</reference>
<feature type="region of interest" description="Disordered" evidence="1">
    <location>
        <begin position="444"/>
        <end position="474"/>
    </location>
</feature>
<proteinExistence type="predicted"/>
<accession>A0A6J2TM70</accession>
<evidence type="ECO:0000313" key="2">
    <source>
        <dbReference type="Proteomes" id="UP000504634"/>
    </source>
</evidence>
<feature type="compositionally biased region" description="Basic residues" evidence="1">
    <location>
        <begin position="585"/>
        <end position="594"/>
    </location>
</feature>
<feature type="compositionally biased region" description="Low complexity" evidence="1">
    <location>
        <begin position="382"/>
        <end position="411"/>
    </location>
</feature>
<feature type="region of interest" description="Disordered" evidence="1">
    <location>
        <begin position="129"/>
        <end position="153"/>
    </location>
</feature>
<evidence type="ECO:0000313" key="4">
    <source>
        <dbReference type="RefSeq" id="XP_030376237.1"/>
    </source>
</evidence>